<gene>
    <name evidence="2" type="ORF">S01H4_55596</name>
</gene>
<comment type="caution">
    <text evidence="2">The sequence shown here is derived from an EMBL/GenBank/DDBJ whole genome shotgun (WGS) entry which is preliminary data.</text>
</comment>
<sequence>MSFAKVLFSLSIVLLLLSKDALGINVILKKEEIDYAIKNGEEHGKDIFKSPILKNACINYWPRQGGILVRSKFVVIMCCFSFMWIVCSGQK</sequence>
<keyword evidence="1" id="KW-0812">Transmembrane</keyword>
<protein>
    <submittedName>
        <fullName evidence="2">Uncharacterized protein</fullName>
    </submittedName>
</protein>
<accession>X1DGK3</accession>
<evidence type="ECO:0000256" key="1">
    <source>
        <dbReference type="SAM" id="Phobius"/>
    </source>
</evidence>
<feature type="transmembrane region" description="Helical" evidence="1">
    <location>
        <begin position="67"/>
        <end position="87"/>
    </location>
</feature>
<proteinExistence type="predicted"/>
<keyword evidence="1" id="KW-1133">Transmembrane helix</keyword>
<organism evidence="2">
    <name type="scientific">marine sediment metagenome</name>
    <dbReference type="NCBI Taxonomy" id="412755"/>
    <lineage>
        <taxon>unclassified sequences</taxon>
        <taxon>metagenomes</taxon>
        <taxon>ecological metagenomes</taxon>
    </lineage>
</organism>
<reference evidence="2" key="1">
    <citation type="journal article" date="2014" name="Front. Microbiol.">
        <title>High frequency of phylogenetically diverse reductive dehalogenase-homologous genes in deep subseafloor sedimentary metagenomes.</title>
        <authorList>
            <person name="Kawai M."/>
            <person name="Futagami T."/>
            <person name="Toyoda A."/>
            <person name="Takaki Y."/>
            <person name="Nishi S."/>
            <person name="Hori S."/>
            <person name="Arai W."/>
            <person name="Tsubouchi T."/>
            <person name="Morono Y."/>
            <person name="Uchiyama I."/>
            <person name="Ito T."/>
            <person name="Fujiyama A."/>
            <person name="Inagaki F."/>
            <person name="Takami H."/>
        </authorList>
    </citation>
    <scope>NUCLEOTIDE SEQUENCE</scope>
    <source>
        <strain evidence="2">Expedition CK06-06</strain>
    </source>
</reference>
<dbReference type="EMBL" id="BART01032103">
    <property type="protein sequence ID" value="GAH07435.1"/>
    <property type="molecule type" value="Genomic_DNA"/>
</dbReference>
<dbReference type="AlphaFoldDB" id="X1DGK3"/>
<evidence type="ECO:0000313" key="2">
    <source>
        <dbReference type="EMBL" id="GAH07435.1"/>
    </source>
</evidence>
<name>X1DGK3_9ZZZZ</name>
<keyword evidence="1" id="KW-0472">Membrane</keyword>